<dbReference type="Pfam" id="PF00359">
    <property type="entry name" value="PTS_EIIA_2"/>
    <property type="match status" value="1"/>
</dbReference>
<dbReference type="Gene3D" id="3.40.930.10">
    <property type="entry name" value="Mannitol-specific EII, Chain A"/>
    <property type="match status" value="1"/>
</dbReference>
<dbReference type="PIRSF" id="PIRSF000690">
    <property type="entry name" value="Fruc_PTS_diPryltransf"/>
    <property type="match status" value="1"/>
</dbReference>
<comment type="subcellular location">
    <subcellularLocation>
        <location evidence="2">Cytoplasm</location>
    </subcellularLocation>
</comment>
<evidence type="ECO:0000256" key="1">
    <source>
        <dbReference type="ARBA" id="ARBA00003136"/>
    </source>
</evidence>
<dbReference type="NCBIfam" id="NF008319">
    <property type="entry name" value="PRK11109.1"/>
    <property type="match status" value="1"/>
</dbReference>
<dbReference type="InterPro" id="IPR002178">
    <property type="entry name" value="PTS_EIIA_type-2_dom"/>
</dbReference>
<gene>
    <name evidence="14" type="primary">fruB</name>
    <name evidence="14" type="ORF">NCTC5906_00444</name>
</gene>
<feature type="domain" description="PTS EIIA type-2" evidence="12">
    <location>
        <begin position="2"/>
        <end position="142"/>
    </location>
</feature>
<evidence type="ECO:0000313" key="15">
    <source>
        <dbReference type="Proteomes" id="UP000272690"/>
    </source>
</evidence>
<dbReference type="Proteomes" id="UP000272690">
    <property type="component" value="Chromosome"/>
</dbReference>
<dbReference type="InterPro" id="IPR000032">
    <property type="entry name" value="HPr-like"/>
</dbReference>
<evidence type="ECO:0000256" key="9">
    <source>
        <dbReference type="ARBA" id="ARBA00022683"/>
    </source>
</evidence>
<dbReference type="InterPro" id="IPR050893">
    <property type="entry name" value="Sugar_PTS"/>
</dbReference>
<dbReference type="GO" id="GO:0090563">
    <property type="term" value="F:protein-phosphocysteine-sugar phosphotransferase activity"/>
    <property type="evidence" value="ECO:0007669"/>
    <property type="project" value="TreeGrafter"/>
</dbReference>
<evidence type="ECO:0000259" key="12">
    <source>
        <dbReference type="PROSITE" id="PS51094"/>
    </source>
</evidence>
<dbReference type="PROSITE" id="PS51094">
    <property type="entry name" value="PTS_EIIA_TYPE_2"/>
    <property type="match status" value="1"/>
</dbReference>
<dbReference type="InterPro" id="IPR035895">
    <property type="entry name" value="HPr-like_sf"/>
</dbReference>
<name>A0A3S4TPE7_AGGAP</name>
<feature type="domain" description="HPr" evidence="13">
    <location>
        <begin position="296"/>
        <end position="386"/>
    </location>
</feature>
<organism evidence="14 15">
    <name type="scientific">Aggregatibacter aphrophilus ATCC 33389</name>
    <dbReference type="NCBI Taxonomy" id="985008"/>
    <lineage>
        <taxon>Bacteria</taxon>
        <taxon>Pseudomonadati</taxon>
        <taxon>Pseudomonadota</taxon>
        <taxon>Gammaproteobacteria</taxon>
        <taxon>Pasteurellales</taxon>
        <taxon>Pasteurellaceae</taxon>
        <taxon>Aggregatibacter</taxon>
    </lineage>
</organism>
<dbReference type="InterPro" id="IPR016258">
    <property type="entry name" value="FruB"/>
</dbReference>
<dbReference type="InterPro" id="IPR001020">
    <property type="entry name" value="PTS_HPr_His_P_site"/>
</dbReference>
<feature type="region of interest" description="Disordered" evidence="11">
    <location>
        <begin position="395"/>
        <end position="423"/>
    </location>
</feature>
<dbReference type="CDD" id="cd00367">
    <property type="entry name" value="PTS-HPr_like"/>
    <property type="match status" value="2"/>
</dbReference>
<feature type="domain" description="HPr" evidence="13">
    <location>
        <begin position="423"/>
        <end position="512"/>
    </location>
</feature>
<proteinExistence type="predicted"/>
<keyword evidence="4" id="KW-0813">Transport</keyword>
<evidence type="ECO:0000256" key="10">
    <source>
        <dbReference type="ARBA" id="ARBA00022777"/>
    </source>
</evidence>
<keyword evidence="5" id="KW-0963">Cytoplasm</keyword>
<evidence type="ECO:0000256" key="7">
    <source>
        <dbReference type="ARBA" id="ARBA00022597"/>
    </source>
</evidence>
<dbReference type="GeneID" id="49634873"/>
<dbReference type="InterPro" id="IPR016152">
    <property type="entry name" value="PTrfase/Anion_transptr"/>
</dbReference>
<feature type="compositionally biased region" description="Polar residues" evidence="11">
    <location>
        <begin position="413"/>
        <end position="422"/>
    </location>
</feature>
<evidence type="ECO:0000256" key="2">
    <source>
        <dbReference type="ARBA" id="ARBA00004496"/>
    </source>
</evidence>
<evidence type="ECO:0000256" key="6">
    <source>
        <dbReference type="ARBA" id="ARBA00022553"/>
    </source>
</evidence>
<dbReference type="PROSITE" id="PS00369">
    <property type="entry name" value="PTS_HPR_HIS"/>
    <property type="match status" value="2"/>
</dbReference>
<dbReference type="NCBIfam" id="NF010351">
    <property type="entry name" value="PRK13779.1"/>
    <property type="match status" value="1"/>
</dbReference>
<feature type="compositionally biased region" description="Low complexity" evidence="11">
    <location>
        <begin position="401"/>
        <end position="412"/>
    </location>
</feature>
<evidence type="ECO:0000256" key="5">
    <source>
        <dbReference type="ARBA" id="ARBA00022490"/>
    </source>
</evidence>
<evidence type="ECO:0000313" key="14">
    <source>
        <dbReference type="EMBL" id="VEF41424.1"/>
    </source>
</evidence>
<evidence type="ECO:0000256" key="11">
    <source>
        <dbReference type="SAM" id="MobiDB-lite"/>
    </source>
</evidence>
<dbReference type="PANTHER" id="PTHR30181:SF3">
    <property type="entry name" value="MULTIPHOSPHORYL TRANSFER PROTEIN"/>
    <property type="match status" value="1"/>
</dbReference>
<keyword evidence="8" id="KW-0808">Transferase</keyword>
<evidence type="ECO:0000256" key="4">
    <source>
        <dbReference type="ARBA" id="ARBA00022448"/>
    </source>
</evidence>
<evidence type="ECO:0000256" key="8">
    <source>
        <dbReference type="ARBA" id="ARBA00022679"/>
    </source>
</evidence>
<dbReference type="PROSITE" id="PS00372">
    <property type="entry name" value="PTS_EIIA_TYPE_2_HIS"/>
    <property type="match status" value="1"/>
</dbReference>
<dbReference type="GO" id="GO:0005886">
    <property type="term" value="C:plasma membrane"/>
    <property type="evidence" value="ECO:0007669"/>
    <property type="project" value="TreeGrafter"/>
</dbReference>
<keyword evidence="7" id="KW-0762">Sugar transport</keyword>
<dbReference type="SUPFAM" id="SSF55594">
    <property type="entry name" value="HPr-like"/>
    <property type="match status" value="2"/>
</dbReference>
<dbReference type="SUPFAM" id="SSF55804">
    <property type="entry name" value="Phoshotransferase/anion transport protein"/>
    <property type="match status" value="2"/>
</dbReference>
<dbReference type="GO" id="GO:0009401">
    <property type="term" value="P:phosphoenolpyruvate-dependent sugar phosphotransferase system"/>
    <property type="evidence" value="ECO:0007669"/>
    <property type="project" value="UniProtKB-KW"/>
</dbReference>
<dbReference type="FunFam" id="3.40.930.10:FF:000006">
    <property type="entry name" value="Fructose-specific PTS system IIA component"/>
    <property type="match status" value="1"/>
</dbReference>
<evidence type="ECO:0000259" key="13">
    <source>
        <dbReference type="PROSITE" id="PS51350"/>
    </source>
</evidence>
<dbReference type="GO" id="GO:0016301">
    <property type="term" value="F:kinase activity"/>
    <property type="evidence" value="ECO:0007669"/>
    <property type="project" value="UniProtKB-KW"/>
</dbReference>
<dbReference type="NCBIfam" id="TIGR01003">
    <property type="entry name" value="PTS_HPr_family"/>
    <property type="match status" value="2"/>
</dbReference>
<evidence type="ECO:0000256" key="3">
    <source>
        <dbReference type="ARBA" id="ARBA00015565"/>
    </source>
</evidence>
<dbReference type="AlphaFoldDB" id="A0A3S4TPE7"/>
<keyword evidence="9" id="KW-0598">Phosphotransferase system</keyword>
<dbReference type="PRINTS" id="PR00107">
    <property type="entry name" value="PHOSPHOCPHPR"/>
</dbReference>
<dbReference type="Gene3D" id="3.30.1340.10">
    <property type="entry name" value="HPr-like"/>
    <property type="match status" value="2"/>
</dbReference>
<dbReference type="EMBL" id="LR134327">
    <property type="protein sequence ID" value="VEF41424.1"/>
    <property type="molecule type" value="Genomic_DNA"/>
</dbReference>
<accession>A0A3S4TPE7</accession>
<dbReference type="PROSITE" id="PS51350">
    <property type="entry name" value="PTS_HPR_DOM"/>
    <property type="match status" value="2"/>
</dbReference>
<dbReference type="CDD" id="cd00211">
    <property type="entry name" value="PTS_IIA_fru"/>
    <property type="match status" value="1"/>
</dbReference>
<keyword evidence="6" id="KW-0597">Phosphoprotein</keyword>
<protein>
    <recommendedName>
        <fullName evidence="3">Multiphosphoryl transfer protein</fullName>
    </recommendedName>
</protein>
<dbReference type="RefSeq" id="WP_005703607.1">
    <property type="nucleotide sequence ID" value="NZ_AEWB02000012.1"/>
</dbReference>
<sequence length="512" mass="53635">MFNLPESNIHLAAQADNKQQAIELAANALEQAGYVEHGYLQGMLGREQQTSTFLGNGIAIPHGTLETRGMVKDTGVQIFQFPQGIEWGEGNIAYVVIGIAARSDEHLALLRQLTHVLGDEDTAAKLATLTDVKKFRAILMGEADDFSVNADNLSLNVDTQSLLTLIAINAGKLEQQSAVNNQYVSEVIANPALPLAQGLWVTDAAVGNQKNALAFSRAVQPFQLNNKAVHGVVTVAYVNDQINDTLARLLDPQVQQVLLNGDSAQIAAALNGKPIPQATTQTTSTASAAPSVAAGSVVGTFTIRNEHGLHARPSAILVNEVKKFTSKITVENLTRGGASVNAKSLMKIVALGVTQGHRLRFVAEGDDAQAAMEAIGKVIAAGLGEGVSAVPPSEPDTIEVAGGAAPATSAPSNESAVENPSESVEGIFEVKNEHGLHARPAAVLVNEVKKYNANIAVQNLDRDTPLVSAKSLMKVVALGVVKGHRLRFVATGEQAQQAIAGIGEAINAGLGE</sequence>
<dbReference type="Pfam" id="PF00381">
    <property type="entry name" value="PTS-HPr"/>
    <property type="match status" value="2"/>
</dbReference>
<reference evidence="14 15" key="1">
    <citation type="submission" date="2018-12" db="EMBL/GenBank/DDBJ databases">
        <authorList>
            <consortium name="Pathogen Informatics"/>
        </authorList>
    </citation>
    <scope>NUCLEOTIDE SEQUENCE [LARGE SCALE GENOMIC DNA]</scope>
    <source>
        <strain evidence="14 15">NCTC5906</strain>
    </source>
</reference>
<dbReference type="GO" id="GO:0005737">
    <property type="term" value="C:cytoplasm"/>
    <property type="evidence" value="ECO:0007669"/>
    <property type="project" value="UniProtKB-SubCell"/>
</dbReference>
<comment type="function">
    <text evidence="1">The phosphoenolpyruvate-dependent sugar phosphotransferase system (sugar PTS), a major carbohydrate active transport system, catalyzes the phosphorylation of incoming sugar substrates concomitantly with their translocation across the cell membrane. The enzyme II FruAB PTS system is involved in fructose transport.</text>
</comment>
<dbReference type="OrthoDB" id="1640042at2"/>
<keyword evidence="10" id="KW-0418">Kinase</keyword>
<dbReference type="PANTHER" id="PTHR30181">
    <property type="entry name" value="MANNITOL PERMEASE IIC COMPONENT"/>
    <property type="match status" value="1"/>
</dbReference>